<sequence length="117" mass="12748">MSESGGTATLFERWVHEVWSGGRVPADLVADDFVGHWPGRDIRGTVELAAIIDETRSAFEELTFQIVLGPFTDGELMAGRWIGHGRHSSGEARFSGNDILRIADGRIAEYWTGTSGG</sequence>
<dbReference type="Gene3D" id="3.10.450.50">
    <property type="match status" value="1"/>
</dbReference>
<dbReference type="Proteomes" id="UP001140293">
    <property type="component" value="Unassembled WGS sequence"/>
</dbReference>
<dbReference type="RefSeq" id="WP_264011980.1">
    <property type="nucleotide sequence ID" value="NZ_JACKSJ010000062.1"/>
</dbReference>
<comment type="caution">
    <text evidence="2">The sequence shown here is derived from an EMBL/GenBank/DDBJ whole genome shotgun (WGS) entry which is preliminary data.</text>
</comment>
<feature type="domain" description="SnoaL-like" evidence="1">
    <location>
        <begin position="18"/>
        <end position="110"/>
    </location>
</feature>
<dbReference type="SUPFAM" id="SSF54427">
    <property type="entry name" value="NTF2-like"/>
    <property type="match status" value="1"/>
</dbReference>
<evidence type="ECO:0000313" key="2">
    <source>
        <dbReference type="EMBL" id="MCV7169794.1"/>
    </source>
</evidence>
<gene>
    <name evidence="2" type="ORF">H7I41_07645</name>
</gene>
<dbReference type="EMBL" id="JACKSJ010000062">
    <property type="protein sequence ID" value="MCV7169794.1"/>
    <property type="molecule type" value="Genomic_DNA"/>
</dbReference>
<proteinExistence type="predicted"/>
<dbReference type="InterPro" id="IPR037401">
    <property type="entry name" value="SnoaL-like"/>
</dbReference>
<evidence type="ECO:0000313" key="3">
    <source>
        <dbReference type="Proteomes" id="UP001140293"/>
    </source>
</evidence>
<dbReference type="InterPro" id="IPR032710">
    <property type="entry name" value="NTF2-like_dom_sf"/>
</dbReference>
<reference evidence="2" key="2">
    <citation type="journal article" date="2022" name="BMC Genomics">
        <title>Comparative genome analysis of mycobacteria focusing on tRNA and non-coding RNA.</title>
        <authorList>
            <person name="Behra P.R.K."/>
            <person name="Pettersson B.M.F."/>
            <person name="Ramesh M."/>
            <person name="Das S."/>
            <person name="Dasgupta S."/>
            <person name="Kirsebom L.A."/>
        </authorList>
    </citation>
    <scope>NUCLEOTIDE SEQUENCE</scope>
    <source>
        <strain evidence="2">DSM 44615</strain>
    </source>
</reference>
<dbReference type="AlphaFoldDB" id="A0A9X2YL69"/>
<reference evidence="2" key="1">
    <citation type="submission" date="2020-07" db="EMBL/GenBank/DDBJ databases">
        <authorList>
            <person name="Pettersson B.M.F."/>
            <person name="Behra P.R.K."/>
            <person name="Ramesh M."/>
            <person name="Das S."/>
            <person name="Dasgupta S."/>
            <person name="Kirsebom L.A."/>
        </authorList>
    </citation>
    <scope>NUCLEOTIDE SEQUENCE</scope>
    <source>
        <strain evidence="2">DSM 44615</strain>
    </source>
</reference>
<dbReference type="Pfam" id="PF12680">
    <property type="entry name" value="SnoaL_2"/>
    <property type="match status" value="1"/>
</dbReference>
<accession>A0A9X2YL69</accession>
<name>A0A9X2YL69_9MYCO</name>
<evidence type="ECO:0000259" key="1">
    <source>
        <dbReference type="Pfam" id="PF12680"/>
    </source>
</evidence>
<organism evidence="2 3">
    <name type="scientific">[Mycobacterium] manitobense</name>
    <dbReference type="NCBI Taxonomy" id="190147"/>
    <lineage>
        <taxon>Bacteria</taxon>
        <taxon>Bacillati</taxon>
        <taxon>Actinomycetota</taxon>
        <taxon>Actinomycetes</taxon>
        <taxon>Mycobacteriales</taxon>
        <taxon>Mycobacteriaceae</taxon>
        <taxon>Mycolicibacterium</taxon>
    </lineage>
</organism>
<keyword evidence="3" id="KW-1185">Reference proteome</keyword>
<protein>
    <submittedName>
        <fullName evidence="2">Ester cyclase</fullName>
    </submittedName>
</protein>